<dbReference type="GO" id="GO:0003723">
    <property type="term" value="F:RNA binding"/>
    <property type="evidence" value="ECO:0007669"/>
    <property type="project" value="UniProtKB-KW"/>
</dbReference>
<organism evidence="3">
    <name type="scientific">Hepatozoon canis</name>
    <dbReference type="NCBI Taxonomy" id="110120"/>
    <lineage>
        <taxon>Eukaryota</taxon>
        <taxon>Sar</taxon>
        <taxon>Alveolata</taxon>
        <taxon>Apicomplexa</taxon>
        <taxon>Adeleorina</taxon>
        <taxon>Hepatozoidae</taxon>
        <taxon>Hepatozoon</taxon>
    </lineage>
</organism>
<name>A0A3Q8TKM5_9APIC</name>
<dbReference type="EMBL" id="MH557086">
    <property type="protein sequence ID" value="AZL34656.1"/>
    <property type="molecule type" value="Genomic_DNA"/>
</dbReference>
<protein>
    <submittedName>
        <fullName evidence="3">Ribosomal protein S4</fullName>
    </submittedName>
</protein>
<reference evidence="3" key="1">
    <citation type="journal article" date="2018" name="Int. J. Parasitol.">
        <title>Next generation sequencing from Hepatozoon canis (Apicomplexa: Coccidia: Adeleorina): Complete apicoplast genome and multiple mitochondrion-associated sequences.</title>
        <authorList>
            <person name="Leveille A.N."/>
            <person name="Baneth G."/>
            <person name="Barta J.R."/>
        </authorList>
    </citation>
    <scope>NUCLEOTIDE SEQUENCE</scope>
</reference>
<keyword evidence="3" id="KW-0687">Ribonucleoprotein</keyword>
<dbReference type="CDD" id="cd00165">
    <property type="entry name" value="S4"/>
    <property type="match status" value="1"/>
</dbReference>
<dbReference type="Pfam" id="PF01479">
    <property type="entry name" value="S4"/>
    <property type="match status" value="1"/>
</dbReference>
<feature type="domain" description="RNA-binding S4" evidence="2">
    <location>
        <begin position="72"/>
        <end position="135"/>
    </location>
</feature>
<dbReference type="SUPFAM" id="SSF55174">
    <property type="entry name" value="Alpha-L RNA-binding motif"/>
    <property type="match status" value="1"/>
</dbReference>
<proteinExistence type="predicted"/>
<accession>A0A3Q8TKM5</accession>
<evidence type="ECO:0000313" key="3">
    <source>
        <dbReference type="EMBL" id="AZL34656.1"/>
    </source>
</evidence>
<dbReference type="InterPro" id="IPR002942">
    <property type="entry name" value="S4_RNA-bd"/>
</dbReference>
<sequence length="170" mass="20617">MNLNNILNKPYKHGFILKNNKYYKLYHNFINLIKNNKLIHIYKITKIQLKNIYKKTKLNLYNSFMLFKELLNRVDVFLLKIGICRTINQSRYLISYGKLLINNFLIKNHNFKIRRGNIIKISPFLYNKILKNNIYILKKYLLCLPITKYNKQYTNLNIIVNINTYTIYVK</sequence>
<dbReference type="InterPro" id="IPR036986">
    <property type="entry name" value="S4_RNA-bd_sf"/>
</dbReference>
<keyword evidence="1" id="KW-0694">RNA-binding</keyword>
<dbReference type="PROSITE" id="PS50889">
    <property type="entry name" value="S4"/>
    <property type="match status" value="1"/>
</dbReference>
<evidence type="ECO:0000259" key="2">
    <source>
        <dbReference type="SMART" id="SM00363"/>
    </source>
</evidence>
<keyword evidence="3" id="KW-0689">Ribosomal protein</keyword>
<dbReference type="SMART" id="SM00363">
    <property type="entry name" value="S4"/>
    <property type="match status" value="1"/>
</dbReference>
<evidence type="ECO:0000256" key="1">
    <source>
        <dbReference type="PROSITE-ProRule" id="PRU00182"/>
    </source>
</evidence>
<dbReference type="GO" id="GO:0005840">
    <property type="term" value="C:ribosome"/>
    <property type="evidence" value="ECO:0007669"/>
    <property type="project" value="UniProtKB-KW"/>
</dbReference>
<dbReference type="Gene3D" id="3.10.290.10">
    <property type="entry name" value="RNA-binding S4 domain"/>
    <property type="match status" value="1"/>
</dbReference>
<dbReference type="AlphaFoldDB" id="A0A3Q8TKM5"/>